<evidence type="ECO:0000256" key="1">
    <source>
        <dbReference type="SAM" id="MobiDB-lite"/>
    </source>
</evidence>
<proteinExistence type="predicted"/>
<feature type="compositionally biased region" description="Basic residues" evidence="1">
    <location>
        <begin position="23"/>
        <end position="35"/>
    </location>
</feature>
<feature type="region of interest" description="Disordered" evidence="1">
    <location>
        <begin position="84"/>
        <end position="107"/>
    </location>
</feature>
<feature type="region of interest" description="Disordered" evidence="1">
    <location>
        <begin position="1"/>
        <end position="35"/>
    </location>
</feature>
<gene>
    <name evidence="2" type="ORF">PVAP13_4KG342976</name>
</gene>
<accession>A0A8T0TWL0</accession>
<sequence>MNLRGKKHARLTGKGARTTKTARDRRKRVGDRRKRAGGAIDCRLAGRLAGQEKLPCTVILCVMCSSCLPFAMVNTGSPYCTTVGGTTPGWANPPSSRGLALRRRWRR</sequence>
<feature type="compositionally biased region" description="Basic residues" evidence="1">
    <location>
        <begin position="1"/>
        <end position="11"/>
    </location>
</feature>
<protein>
    <submittedName>
        <fullName evidence="2">Uncharacterized protein</fullName>
    </submittedName>
</protein>
<name>A0A8T0TWL0_PANVG</name>
<dbReference type="AlphaFoldDB" id="A0A8T0TWL0"/>
<dbReference type="EMBL" id="CM029043">
    <property type="protein sequence ID" value="KAG2613343.1"/>
    <property type="molecule type" value="Genomic_DNA"/>
</dbReference>
<reference evidence="2" key="1">
    <citation type="submission" date="2020-05" db="EMBL/GenBank/DDBJ databases">
        <title>WGS assembly of Panicum virgatum.</title>
        <authorList>
            <person name="Lovell J.T."/>
            <person name="Jenkins J."/>
            <person name="Shu S."/>
            <person name="Juenger T.E."/>
            <person name="Schmutz J."/>
        </authorList>
    </citation>
    <scope>NUCLEOTIDE SEQUENCE</scope>
    <source>
        <strain evidence="2">AP13</strain>
    </source>
</reference>
<evidence type="ECO:0000313" key="2">
    <source>
        <dbReference type="EMBL" id="KAG2613343.1"/>
    </source>
</evidence>
<dbReference type="Proteomes" id="UP000823388">
    <property type="component" value="Chromosome 4K"/>
</dbReference>
<organism evidence="2 3">
    <name type="scientific">Panicum virgatum</name>
    <name type="common">Blackwell switchgrass</name>
    <dbReference type="NCBI Taxonomy" id="38727"/>
    <lineage>
        <taxon>Eukaryota</taxon>
        <taxon>Viridiplantae</taxon>
        <taxon>Streptophyta</taxon>
        <taxon>Embryophyta</taxon>
        <taxon>Tracheophyta</taxon>
        <taxon>Spermatophyta</taxon>
        <taxon>Magnoliopsida</taxon>
        <taxon>Liliopsida</taxon>
        <taxon>Poales</taxon>
        <taxon>Poaceae</taxon>
        <taxon>PACMAD clade</taxon>
        <taxon>Panicoideae</taxon>
        <taxon>Panicodae</taxon>
        <taxon>Paniceae</taxon>
        <taxon>Panicinae</taxon>
        <taxon>Panicum</taxon>
        <taxon>Panicum sect. Hiantes</taxon>
    </lineage>
</organism>
<keyword evidence="3" id="KW-1185">Reference proteome</keyword>
<comment type="caution">
    <text evidence="2">The sequence shown here is derived from an EMBL/GenBank/DDBJ whole genome shotgun (WGS) entry which is preliminary data.</text>
</comment>
<evidence type="ECO:0000313" key="3">
    <source>
        <dbReference type="Proteomes" id="UP000823388"/>
    </source>
</evidence>